<sequence length="32" mass="3669">KHTVVQRVGVKQDGQTDRPSDPNGRMRIRSLH</sequence>
<proteinExistence type="predicted"/>
<reference evidence="2" key="1">
    <citation type="journal article" date="2012" name="PLoS ONE">
        <title>Gene sets for utilization of primary and secondary nutrition supplies in the distal gut of endangered iberian lynx.</title>
        <authorList>
            <person name="Alcaide M."/>
            <person name="Messina E."/>
            <person name="Richter M."/>
            <person name="Bargiela R."/>
            <person name="Peplies J."/>
            <person name="Huws S.A."/>
            <person name="Newbold C.J."/>
            <person name="Golyshin P.N."/>
            <person name="Simon M.A."/>
            <person name="Lopez G."/>
            <person name="Yakimov M.M."/>
            <person name="Ferrer M."/>
        </authorList>
    </citation>
    <scope>NUCLEOTIDE SEQUENCE</scope>
</reference>
<organism evidence="2">
    <name type="scientific">gut metagenome</name>
    <dbReference type="NCBI Taxonomy" id="749906"/>
    <lineage>
        <taxon>unclassified sequences</taxon>
        <taxon>metagenomes</taxon>
        <taxon>organismal metagenomes</taxon>
    </lineage>
</organism>
<accession>J9FCN6</accession>
<name>J9FCN6_9ZZZZ</name>
<dbReference type="EMBL" id="AMCI01007412">
    <property type="protein sequence ID" value="EJW92656.1"/>
    <property type="molecule type" value="Genomic_DNA"/>
</dbReference>
<feature type="region of interest" description="Disordered" evidence="1">
    <location>
        <begin position="1"/>
        <end position="32"/>
    </location>
</feature>
<evidence type="ECO:0000313" key="2">
    <source>
        <dbReference type="EMBL" id="EJW92656.1"/>
    </source>
</evidence>
<comment type="caution">
    <text evidence="2">The sequence shown here is derived from an EMBL/GenBank/DDBJ whole genome shotgun (WGS) entry which is preliminary data.</text>
</comment>
<dbReference type="AlphaFoldDB" id="J9FCN6"/>
<feature type="non-terminal residue" evidence="2">
    <location>
        <position position="1"/>
    </location>
</feature>
<protein>
    <submittedName>
        <fullName evidence="2">Uncharacterized protein</fullName>
    </submittedName>
</protein>
<gene>
    <name evidence="2" type="ORF">EVA_19236</name>
</gene>
<evidence type="ECO:0000256" key="1">
    <source>
        <dbReference type="SAM" id="MobiDB-lite"/>
    </source>
</evidence>